<evidence type="ECO:0000313" key="2">
    <source>
        <dbReference type="EMBL" id="GGP21368.1"/>
    </source>
</evidence>
<dbReference type="InterPro" id="IPR050214">
    <property type="entry name" value="Cys_Synth/Cystath_Beta-Synth"/>
</dbReference>
<dbReference type="Proteomes" id="UP000610960">
    <property type="component" value="Unassembled WGS sequence"/>
</dbReference>
<evidence type="ECO:0000259" key="1">
    <source>
        <dbReference type="Pfam" id="PF00291"/>
    </source>
</evidence>
<dbReference type="Pfam" id="PF00291">
    <property type="entry name" value="PALP"/>
    <property type="match status" value="1"/>
</dbReference>
<sequence>MDMRVYEDLADLIRGSWPTPLYRLKSFGEKNVWGKLEFMNPITHSIKDRTALSLFQEAMKATKAGDPIIEASSGNMAVALAALSAAYGRRMIAYVSTRTAAAHKAMLKLLGSEVRERDGGTPDMIDEVREEARRLHAHHPNQFENPRNYLIHYEETARELDEQLLSAGLRVGYIVAGLGTAGHITGLSLYFKEKYGSSMKVIGVEPLDGIPGIKEFDGNPFREVAKIDEVVKVSLREALAAVKLVAANDGLLLGPSSGAVVAAIRRLELDGAVGIFPDDAWKYADLLARSW</sequence>
<gene>
    <name evidence="2" type="ORF">GCM10007981_12910</name>
</gene>
<feature type="domain" description="Tryptophan synthase beta chain-like PALP" evidence="1">
    <location>
        <begin position="16"/>
        <end position="272"/>
    </location>
</feature>
<organism evidence="2 3">
    <name type="scientific">Thermocladium modestius</name>
    <dbReference type="NCBI Taxonomy" id="62609"/>
    <lineage>
        <taxon>Archaea</taxon>
        <taxon>Thermoproteota</taxon>
        <taxon>Thermoprotei</taxon>
        <taxon>Thermoproteales</taxon>
        <taxon>Thermoproteaceae</taxon>
        <taxon>Thermocladium</taxon>
    </lineage>
</organism>
<accession>A0A830GUI9</accession>
<comment type="caution">
    <text evidence="2">The sequence shown here is derived from an EMBL/GenBank/DDBJ whole genome shotgun (WGS) entry which is preliminary data.</text>
</comment>
<dbReference type="AlphaFoldDB" id="A0A830GUI9"/>
<reference evidence="2" key="1">
    <citation type="journal article" date="2014" name="Int. J. Syst. Evol. Microbiol.">
        <title>Complete genome sequence of Corynebacterium casei LMG S-19264T (=DSM 44701T), isolated from a smear-ripened cheese.</title>
        <authorList>
            <consortium name="US DOE Joint Genome Institute (JGI-PGF)"/>
            <person name="Walter F."/>
            <person name="Albersmeier A."/>
            <person name="Kalinowski J."/>
            <person name="Ruckert C."/>
        </authorList>
    </citation>
    <scope>NUCLEOTIDE SEQUENCE</scope>
    <source>
        <strain evidence="2">JCM 10088</strain>
    </source>
</reference>
<dbReference type="SUPFAM" id="SSF53686">
    <property type="entry name" value="Tryptophan synthase beta subunit-like PLP-dependent enzymes"/>
    <property type="match status" value="1"/>
</dbReference>
<keyword evidence="3" id="KW-1185">Reference proteome</keyword>
<proteinExistence type="predicted"/>
<protein>
    <submittedName>
        <fullName evidence="2">Cysteine synthase</fullName>
    </submittedName>
</protein>
<dbReference type="PANTHER" id="PTHR10314">
    <property type="entry name" value="CYSTATHIONINE BETA-SYNTHASE"/>
    <property type="match status" value="1"/>
</dbReference>
<dbReference type="InterPro" id="IPR001926">
    <property type="entry name" value="TrpB-like_PALP"/>
</dbReference>
<evidence type="ECO:0000313" key="3">
    <source>
        <dbReference type="Proteomes" id="UP000610960"/>
    </source>
</evidence>
<dbReference type="InterPro" id="IPR036052">
    <property type="entry name" value="TrpB-like_PALP_sf"/>
</dbReference>
<reference evidence="2" key="2">
    <citation type="submission" date="2020-09" db="EMBL/GenBank/DDBJ databases">
        <authorList>
            <person name="Sun Q."/>
            <person name="Ohkuma M."/>
        </authorList>
    </citation>
    <scope>NUCLEOTIDE SEQUENCE</scope>
    <source>
        <strain evidence="2">JCM 10088</strain>
    </source>
</reference>
<dbReference type="Gene3D" id="3.40.50.1100">
    <property type="match status" value="2"/>
</dbReference>
<dbReference type="EMBL" id="BMNL01000003">
    <property type="protein sequence ID" value="GGP21368.1"/>
    <property type="molecule type" value="Genomic_DNA"/>
</dbReference>
<name>A0A830GUI9_9CREN</name>